<dbReference type="InterPro" id="IPR052336">
    <property type="entry name" value="MlaD_Phospholipid_Transporter"/>
</dbReference>
<dbReference type="InterPro" id="IPR005693">
    <property type="entry name" value="Mce"/>
</dbReference>
<evidence type="ECO:0000259" key="2">
    <source>
        <dbReference type="Pfam" id="PF02470"/>
    </source>
</evidence>
<dbReference type="GO" id="GO:0005576">
    <property type="term" value="C:extracellular region"/>
    <property type="evidence" value="ECO:0007669"/>
    <property type="project" value="TreeGrafter"/>
</dbReference>
<dbReference type="InterPro" id="IPR003399">
    <property type="entry name" value="Mce/MlaD"/>
</dbReference>
<organism evidence="4 5">
    <name type="scientific">Mycolicibacterium anyangense</name>
    <dbReference type="NCBI Taxonomy" id="1431246"/>
    <lineage>
        <taxon>Bacteria</taxon>
        <taxon>Bacillati</taxon>
        <taxon>Actinomycetota</taxon>
        <taxon>Actinomycetes</taxon>
        <taxon>Mycobacteriales</taxon>
        <taxon>Mycobacteriaceae</taxon>
        <taxon>Mycolicibacterium</taxon>
    </lineage>
</organism>
<sequence length="442" mass="46443">MHTQMTRISLRRPRFTPLAERNRLTVGLVGVLILLALVVAVFSYDKIPFIKGTTDQSAYFAEAGGIKTGSDVRVSGLAVGRVSGISLEGTKVLVDFTVADGVELGDRTEAAIKTETVLGTKYLELTPRGDGSLAGPIPLERTRSPYDLTDALGDLTTTISGLDTAQLSSALTTLADTFKDTPPDLKIALQGVARFSDTLNTRDAKLRDLLAEANKVTGVLAKRSDQIAQLVANANALLVELVAQRNSVDALMTNLSAVSAQISGLVADNRTQIKPALDKLNGVLAILDNRKKELQRTLYLLRRYAMSFGEVLGSGPFFKASLVNLIPGQFSQPFIDAAFSDLGLDPNVKVPSELVDPGVGQPATPPLPVPYPRTGQGGDPNLTLPDAIAGNPGDPRYPYREPLPAPPPGGPPPGPPALAPAPGQLPPPSIPPVAPDPAAGGN</sequence>
<evidence type="ECO:0000256" key="1">
    <source>
        <dbReference type="SAM" id="MobiDB-lite"/>
    </source>
</evidence>
<protein>
    <submittedName>
        <fullName evidence="4">Mammalian cell entry protein</fullName>
    </submittedName>
</protein>
<dbReference type="Pfam" id="PF02470">
    <property type="entry name" value="MlaD"/>
    <property type="match status" value="1"/>
</dbReference>
<reference evidence="4 5" key="1">
    <citation type="journal article" date="2019" name="Emerg. Microbes Infect.">
        <title>Comprehensive subspecies identification of 175 nontuberculous mycobacteria species based on 7547 genomic profiles.</title>
        <authorList>
            <person name="Matsumoto Y."/>
            <person name="Kinjo T."/>
            <person name="Motooka D."/>
            <person name="Nabeya D."/>
            <person name="Jung N."/>
            <person name="Uechi K."/>
            <person name="Horii T."/>
            <person name="Iida T."/>
            <person name="Fujita J."/>
            <person name="Nakamura S."/>
        </authorList>
    </citation>
    <scope>NUCLEOTIDE SEQUENCE [LARGE SCALE GENOMIC DNA]</scope>
    <source>
        <strain evidence="4 5">JCM 30275</strain>
    </source>
</reference>
<evidence type="ECO:0000259" key="3">
    <source>
        <dbReference type="Pfam" id="PF11887"/>
    </source>
</evidence>
<name>A0A6N4WAF0_9MYCO</name>
<dbReference type="Pfam" id="PF11887">
    <property type="entry name" value="Mce4_CUP1"/>
    <property type="match status" value="1"/>
</dbReference>
<dbReference type="KEGG" id="many:MANY_30620"/>
<feature type="domain" description="Mce/MlaD" evidence="2">
    <location>
        <begin position="57"/>
        <end position="127"/>
    </location>
</feature>
<dbReference type="InterPro" id="IPR024516">
    <property type="entry name" value="Mce_C"/>
</dbReference>
<dbReference type="PANTHER" id="PTHR33371">
    <property type="entry name" value="INTERMEMBRANE PHOSPHOLIPID TRANSPORT SYSTEM BINDING PROTEIN MLAD-RELATED"/>
    <property type="match status" value="1"/>
</dbReference>
<feature type="compositionally biased region" description="Pro residues" evidence="1">
    <location>
        <begin position="401"/>
        <end position="435"/>
    </location>
</feature>
<dbReference type="AlphaFoldDB" id="A0A6N4WAF0"/>
<evidence type="ECO:0000313" key="4">
    <source>
        <dbReference type="EMBL" id="BBZ77725.1"/>
    </source>
</evidence>
<dbReference type="EMBL" id="AP022620">
    <property type="protein sequence ID" value="BBZ77725.1"/>
    <property type="molecule type" value="Genomic_DNA"/>
</dbReference>
<dbReference type="Proteomes" id="UP000467249">
    <property type="component" value="Chromosome"/>
</dbReference>
<keyword evidence="5" id="KW-1185">Reference proteome</keyword>
<proteinExistence type="predicted"/>
<accession>A0A6N4WAF0</accession>
<feature type="domain" description="Mammalian cell entry C-terminal" evidence="3">
    <location>
        <begin position="136"/>
        <end position="315"/>
    </location>
</feature>
<feature type="region of interest" description="Disordered" evidence="1">
    <location>
        <begin position="353"/>
        <end position="442"/>
    </location>
</feature>
<gene>
    <name evidence="4" type="ORF">MANY_30620</name>
</gene>
<dbReference type="NCBIfam" id="TIGR00996">
    <property type="entry name" value="Mtu_fam_mce"/>
    <property type="match status" value="1"/>
</dbReference>
<evidence type="ECO:0000313" key="5">
    <source>
        <dbReference type="Proteomes" id="UP000467249"/>
    </source>
</evidence>
<dbReference type="PRINTS" id="PR01782">
    <property type="entry name" value="MCEVIRFACTOR"/>
</dbReference>
<dbReference type="PANTHER" id="PTHR33371:SF18">
    <property type="entry name" value="MCE-FAMILY PROTEIN MCE3C"/>
    <property type="match status" value="1"/>
</dbReference>